<evidence type="ECO:0000256" key="1">
    <source>
        <dbReference type="SAM" id="MobiDB-lite"/>
    </source>
</evidence>
<dbReference type="EMBL" id="BK015662">
    <property type="protein sequence ID" value="DAE18768.1"/>
    <property type="molecule type" value="Genomic_DNA"/>
</dbReference>
<name>A0A8S5QI84_9CAUD</name>
<feature type="region of interest" description="Disordered" evidence="1">
    <location>
        <begin position="641"/>
        <end position="709"/>
    </location>
</feature>
<protein>
    <submittedName>
        <fullName evidence="2">Uncharacterized protein</fullName>
    </submittedName>
</protein>
<sequence>MMSLNTVKYKGELLAEDNALPAKSPGVLGEYKELRADALEADTLDITVVSESGTIRSFKKNDKVEYFRSGSRVGVYYLQSVTRVGPKLYTLSALSAVGLLIVRPHRGGIYTGQTVAEVVAEICGDIPVLIETVYRGIKLYGWLPIASARDSLVQVLFAIGAWLHTDENGTLRVQKLWDGTASIIGPGSVHAANIQVKYLDPVSAVAVTEHQYIAGTEDVTLFEGTAQQGDVIEFDEPAHSLTAEGFAILESGANYAVLSAGTGKLTGKSYVHNRRVVTRTVTEGAAENVEEIADATLVSLVNSSAVAQRMAAYYACREQLTVDVNPAGEHAGHVVSLWNEWDKQQTLACIASRETKISGLLKSRTSALVGFLPPQPESSEYFDERVILTGSGEWTVPEGVTTYTRVLIGGGRGGSSGHRGESPAVRASKSWTEKSDALRRYVGFNRGVSLEGGKGGEPGDAGDGGKVLVETVTDAVPGAKVSYACGRGGYGGAFSQGNDAGAFGTATTMGGATSDTGSSSEAGYTDAITGEVFAAKGKSGIAGSPGNGYTWSDGKYTYRPSPSITVDGVTYKAGADSTESGEDGRGNWTSGDYGYVGYEWLGGYGGGAAAGSNGNDGLANGSGDAYIGSSSAFATVTAARGGAGADATPPAKESRYGCGGTSGHGGGGAGSNGVADARQTSSENISASQASLTARDTEPAPGGRGSDGGEAGDGCIIIYYRKFGQVRSGPLVQRGGGLFFDRMNKLVIVGGDSSDD</sequence>
<feature type="compositionally biased region" description="Low complexity" evidence="1">
    <location>
        <begin position="641"/>
        <end position="651"/>
    </location>
</feature>
<proteinExistence type="predicted"/>
<feature type="region of interest" description="Disordered" evidence="1">
    <location>
        <begin position="411"/>
        <end position="430"/>
    </location>
</feature>
<reference evidence="2" key="1">
    <citation type="journal article" date="2021" name="Proc. Natl. Acad. Sci. U.S.A.">
        <title>A Catalog of Tens of Thousands of Viruses from Human Metagenomes Reveals Hidden Associations with Chronic Diseases.</title>
        <authorList>
            <person name="Tisza M.J."/>
            <person name="Buck C.B."/>
        </authorList>
    </citation>
    <scope>NUCLEOTIDE SEQUENCE</scope>
    <source>
        <strain evidence="2">CtrAT9</strain>
    </source>
</reference>
<accession>A0A8S5QI84</accession>
<organism evidence="2">
    <name type="scientific">Siphoviridae sp. ctrAT9</name>
    <dbReference type="NCBI Taxonomy" id="2825686"/>
    <lineage>
        <taxon>Viruses</taxon>
        <taxon>Duplodnaviria</taxon>
        <taxon>Heunggongvirae</taxon>
        <taxon>Uroviricota</taxon>
        <taxon>Caudoviricetes</taxon>
    </lineage>
</organism>
<evidence type="ECO:0000313" key="2">
    <source>
        <dbReference type="EMBL" id="DAE18768.1"/>
    </source>
</evidence>
<dbReference type="SUPFAM" id="SSF69279">
    <property type="entry name" value="Phage tail proteins"/>
    <property type="match status" value="1"/>
</dbReference>
<feature type="compositionally biased region" description="Polar residues" evidence="1">
    <location>
        <begin position="678"/>
        <end position="694"/>
    </location>
</feature>
<feature type="compositionally biased region" description="Gly residues" evidence="1">
    <location>
        <begin position="657"/>
        <end position="671"/>
    </location>
</feature>